<dbReference type="InterPro" id="IPR029061">
    <property type="entry name" value="THDP-binding"/>
</dbReference>
<dbReference type="AlphaFoldDB" id="A0A6N8JLF3"/>
<dbReference type="GO" id="GO:0030976">
    <property type="term" value="F:thiamine pyrophosphate binding"/>
    <property type="evidence" value="ECO:0007669"/>
    <property type="project" value="InterPro"/>
</dbReference>
<sequence>MAETESKDMKVVYERPHSLLPVVTNFCPGCPHGIVERLICETMDELGIEGETIGVAPVGCAVISYDFFGCDMIEAAHGRAPAVATAVKRVHPDKVVFSYQGDGDLASIGMAETIHAATRGENITVIFINNAIYGMTGGQMAPTSLPNQVTQTSPYGRDVATAGNPIRVSELLNALDGPAYIERVTVDSPKNVRKAKKAIKKAFQNQIDGVGYSFIEVVSTCPTNWGMTPQAAFAWMRENMLPYYPLGVVRDVVADGFANAAEAAAARNAACPIAHPEKAEEGEAK</sequence>
<organism evidence="3 4">
    <name type="scientific">Adlercreutzia mucosicola</name>
    <dbReference type="NCBI Taxonomy" id="580026"/>
    <lineage>
        <taxon>Bacteria</taxon>
        <taxon>Bacillati</taxon>
        <taxon>Actinomycetota</taxon>
        <taxon>Coriobacteriia</taxon>
        <taxon>Eggerthellales</taxon>
        <taxon>Eggerthellaceae</taxon>
        <taxon>Adlercreutzia</taxon>
    </lineage>
</organism>
<dbReference type="GO" id="GO:0000287">
    <property type="term" value="F:magnesium ion binding"/>
    <property type="evidence" value="ECO:0007669"/>
    <property type="project" value="UniProtKB-ARBA"/>
</dbReference>
<evidence type="ECO:0000313" key="4">
    <source>
        <dbReference type="Proteomes" id="UP000463388"/>
    </source>
</evidence>
<protein>
    <submittedName>
        <fullName evidence="3">2-oxoglutarate oxidoreductase</fullName>
    </submittedName>
</protein>
<dbReference type="PANTHER" id="PTHR48084">
    <property type="entry name" value="2-OXOGLUTARATE OXIDOREDUCTASE SUBUNIT KORB-RELATED"/>
    <property type="match status" value="1"/>
</dbReference>
<accession>A0A6N8JLF3</accession>
<dbReference type="RefSeq" id="WP_160344079.1">
    <property type="nucleotide sequence ID" value="NZ_JAOAKZ010000009.1"/>
</dbReference>
<gene>
    <name evidence="3" type="ORF">GKZ27_00030</name>
</gene>
<dbReference type="GO" id="GO:0016625">
    <property type="term" value="F:oxidoreductase activity, acting on the aldehyde or oxo group of donors, iron-sulfur protein as acceptor"/>
    <property type="evidence" value="ECO:0007669"/>
    <property type="project" value="UniProtKB-ARBA"/>
</dbReference>
<proteinExistence type="predicted"/>
<dbReference type="SUPFAM" id="SSF52518">
    <property type="entry name" value="Thiamin diphosphate-binding fold (THDP-binding)"/>
    <property type="match status" value="1"/>
</dbReference>
<evidence type="ECO:0000259" key="2">
    <source>
        <dbReference type="Pfam" id="PF02775"/>
    </source>
</evidence>
<dbReference type="PANTHER" id="PTHR48084:SF3">
    <property type="entry name" value="SUBUNIT OF PYRUVATE:FLAVODOXIN OXIDOREDUCTASE"/>
    <property type="match status" value="1"/>
</dbReference>
<dbReference type="InterPro" id="IPR051457">
    <property type="entry name" value="2-oxoacid:Fd_oxidoreductase"/>
</dbReference>
<keyword evidence="4" id="KW-1185">Reference proteome</keyword>
<dbReference type="Gene3D" id="3.40.50.970">
    <property type="match status" value="1"/>
</dbReference>
<dbReference type="GO" id="GO:0045333">
    <property type="term" value="P:cellular respiration"/>
    <property type="evidence" value="ECO:0007669"/>
    <property type="project" value="UniProtKB-ARBA"/>
</dbReference>
<dbReference type="Pfam" id="PF02775">
    <property type="entry name" value="TPP_enzyme_C"/>
    <property type="match status" value="1"/>
</dbReference>
<evidence type="ECO:0000313" key="3">
    <source>
        <dbReference type="EMBL" id="MVX59869.1"/>
    </source>
</evidence>
<feature type="domain" description="Thiamine pyrophosphate enzyme TPP-binding" evidence="2">
    <location>
        <begin position="73"/>
        <end position="217"/>
    </location>
</feature>
<dbReference type="OrthoDB" id="9775140at2"/>
<evidence type="ECO:0000256" key="1">
    <source>
        <dbReference type="ARBA" id="ARBA00023002"/>
    </source>
</evidence>
<comment type="caution">
    <text evidence="3">The sequence shown here is derived from an EMBL/GenBank/DDBJ whole genome shotgun (WGS) entry which is preliminary data.</text>
</comment>
<dbReference type="InterPro" id="IPR011766">
    <property type="entry name" value="TPP_enzyme_TPP-bd"/>
</dbReference>
<dbReference type="Proteomes" id="UP000463388">
    <property type="component" value="Unassembled WGS sequence"/>
</dbReference>
<name>A0A6N8JLF3_9ACTN</name>
<reference evidence="3 4" key="1">
    <citation type="submission" date="2019-12" db="EMBL/GenBank/DDBJ databases">
        <title>Microbes associate with the intestines of laboratory mice.</title>
        <authorList>
            <person name="Navarre W."/>
            <person name="Wong E."/>
        </authorList>
    </citation>
    <scope>NUCLEOTIDE SEQUENCE [LARGE SCALE GENOMIC DNA]</scope>
    <source>
        <strain evidence="3 4">NM66_B29</strain>
    </source>
</reference>
<keyword evidence="1" id="KW-0560">Oxidoreductase</keyword>
<dbReference type="EMBL" id="WSRR01000001">
    <property type="protein sequence ID" value="MVX59869.1"/>
    <property type="molecule type" value="Genomic_DNA"/>
</dbReference>